<dbReference type="SUPFAM" id="SSF53098">
    <property type="entry name" value="Ribonuclease H-like"/>
    <property type="match status" value="1"/>
</dbReference>
<evidence type="ECO:0000313" key="2">
    <source>
        <dbReference type="EMBL" id="CAB3993296.1"/>
    </source>
</evidence>
<evidence type="ECO:0000313" key="3">
    <source>
        <dbReference type="Proteomes" id="UP001152795"/>
    </source>
</evidence>
<feature type="compositionally biased region" description="Polar residues" evidence="1">
    <location>
        <begin position="718"/>
        <end position="732"/>
    </location>
</feature>
<proteinExistence type="predicted"/>
<dbReference type="OrthoDB" id="8551997at2759"/>
<gene>
    <name evidence="2" type="ORF">PACLA_8A028202</name>
</gene>
<feature type="compositionally biased region" description="Low complexity" evidence="1">
    <location>
        <begin position="736"/>
        <end position="745"/>
    </location>
</feature>
<dbReference type="AlphaFoldDB" id="A0A7D9HXL3"/>
<reference evidence="2" key="1">
    <citation type="submission" date="2020-04" db="EMBL/GenBank/DDBJ databases">
        <authorList>
            <person name="Alioto T."/>
            <person name="Alioto T."/>
            <person name="Gomez Garrido J."/>
        </authorList>
    </citation>
    <scope>NUCLEOTIDE SEQUENCE</scope>
    <source>
        <strain evidence="2">A484AB</strain>
    </source>
</reference>
<feature type="region of interest" description="Disordered" evidence="1">
    <location>
        <begin position="1"/>
        <end position="21"/>
    </location>
</feature>
<feature type="compositionally biased region" description="Polar residues" evidence="1">
    <location>
        <begin position="1"/>
        <end position="13"/>
    </location>
</feature>
<evidence type="ECO:0000256" key="1">
    <source>
        <dbReference type="SAM" id="MobiDB-lite"/>
    </source>
</evidence>
<dbReference type="EMBL" id="CACRXK020002230">
    <property type="protein sequence ID" value="CAB3993296.1"/>
    <property type="molecule type" value="Genomic_DNA"/>
</dbReference>
<organism evidence="2 3">
    <name type="scientific">Paramuricea clavata</name>
    <name type="common">Red gorgonian</name>
    <name type="synonym">Violescent sea-whip</name>
    <dbReference type="NCBI Taxonomy" id="317549"/>
    <lineage>
        <taxon>Eukaryota</taxon>
        <taxon>Metazoa</taxon>
        <taxon>Cnidaria</taxon>
        <taxon>Anthozoa</taxon>
        <taxon>Octocorallia</taxon>
        <taxon>Malacalcyonacea</taxon>
        <taxon>Plexauridae</taxon>
        <taxon>Paramuricea</taxon>
    </lineage>
</organism>
<feature type="compositionally biased region" description="Basic and acidic residues" evidence="1">
    <location>
        <begin position="762"/>
        <end position="778"/>
    </location>
</feature>
<dbReference type="InterPro" id="IPR012337">
    <property type="entry name" value="RNaseH-like_sf"/>
</dbReference>
<name>A0A7D9HXL3_PARCT</name>
<dbReference type="PANTHER" id="PTHR46880:SF9">
    <property type="entry name" value="ZINC FINGER PROTEIN 862"/>
    <property type="match status" value="1"/>
</dbReference>
<keyword evidence="3" id="KW-1185">Reference proteome</keyword>
<feature type="compositionally biased region" description="Polar residues" evidence="1">
    <location>
        <begin position="746"/>
        <end position="757"/>
    </location>
</feature>
<sequence>MMSNRVNDTNEGTPCSKKSRVKPETVKNWVTRFDKEFQTFSWLDYSTEKEKGINVVTQLKCKICKKYRKRITGCRNFSDKWVVGASSVKTSSVREHAMSDQHVHAMNVQNKEFARSEGKSLVPREAPIIQALENLSNEEQERMKIKFDVAYLVATEQMAFSKYPSICALEIRHGVDIGQSYLNANACKEFVHCIADIENEDLISAVAQAKFFSLLIDGSTDKSNADNEATLVVWFDPEDIEVESLDGDNVDDEAIDPGVVSRVTNTNSNRKLVGIGTDGASSNVAARGLKGLVEQKLPWIFWMWCLAHRLELAIKDALRGTFFDSIDEMLLRLYYVYEKSPKKCIELESLCADLKECLEFDEDGIRPVRASGTRWVSHKVKAMKRVLSKYGAYIAHLTSLSEDKSVKAADRAKLKGYLKKWVNAKYILGCAAFVDLLTPCATFSKSMQSNDLDILAAISHIIKTLNETNKLTSKPLEQWKTYSDTLKKVQQDEKGQSEYQTQILTNVEGAKTFLLQNSRSYCNAVTTCIKSRLSWSDLQHLRDIILVLATVGWEKVMDKLDAHGDQEEIDDTDREDPLNAIDRLVEAYKVPLEGAGAEVDQVRVEFEAMMAYAVQFISLSTLDYQSVWWRMFHAPDKSEWSNILILASLLFSLPASNGTVERVFSQLNCIKTKKRASLSSNSLDDLLTLCTGKRKLDDFSPDRAVRLWWHTKHRRPNQSVRKQYVRRNSNVNRKPASTSASTTSTGSNNVDSTTTDSDSGEEQSKSLLDDWDHWMRESDDSDEEL</sequence>
<feature type="region of interest" description="Disordered" evidence="1">
    <location>
        <begin position="718"/>
        <end position="785"/>
    </location>
</feature>
<accession>A0A7D9HXL3</accession>
<comment type="caution">
    <text evidence="2">The sequence shown here is derived from an EMBL/GenBank/DDBJ whole genome shotgun (WGS) entry which is preliminary data.</text>
</comment>
<dbReference type="Proteomes" id="UP001152795">
    <property type="component" value="Unassembled WGS sequence"/>
</dbReference>
<dbReference type="PANTHER" id="PTHR46880">
    <property type="entry name" value="RAS-ASSOCIATING DOMAIN-CONTAINING PROTEIN"/>
    <property type="match status" value="1"/>
</dbReference>
<protein>
    <submittedName>
        <fullName evidence="2">Zinc finger 862-like</fullName>
    </submittedName>
</protein>